<organism evidence="1">
    <name type="scientific">Mus musculus</name>
    <name type="common">Mouse</name>
    <dbReference type="NCBI Taxonomy" id="10090"/>
    <lineage>
        <taxon>Eukaryota</taxon>
        <taxon>Metazoa</taxon>
        <taxon>Chordata</taxon>
        <taxon>Craniata</taxon>
        <taxon>Vertebrata</taxon>
        <taxon>Euteleostomi</taxon>
        <taxon>Mammalia</taxon>
        <taxon>Eutheria</taxon>
        <taxon>Euarchontoglires</taxon>
        <taxon>Glires</taxon>
        <taxon>Rodentia</taxon>
        <taxon>Myomorpha</taxon>
        <taxon>Muroidea</taxon>
        <taxon>Muridae</taxon>
        <taxon>Murinae</taxon>
        <taxon>Mus</taxon>
        <taxon>Mus</taxon>
    </lineage>
</organism>
<sequence length="153" mass="16516">MRGGDNGKKMEIGSRGRTNEDGQKIFLKIKKGGWRGAALQGRGQTVGRQGEEPRSSLPGESCLHLRIPNRLAEERVILGIKPRALCMPVTHLTTLLSVQPAACLSAHSQPLQFVIRMSEPASSSCCLRSFLQAAAVHLTSGVFTTFTHDTAHG</sequence>
<reference evidence="1" key="1">
    <citation type="journal article" date="1999" name="Methods Enzymol.">
        <title>High-efficiency full-length cDNA cloning.</title>
        <authorList>
            <person name="Carninci P."/>
            <person name="Hayashizaki Y."/>
        </authorList>
    </citation>
    <scope>NUCLEOTIDE SEQUENCE</scope>
    <source>
        <strain evidence="1">C57BL/6J</strain>
        <tissue evidence="1">Hypothalamus</tissue>
    </source>
</reference>
<dbReference type="OrthoDB" id="10487756at2759"/>
<accession>Q8CAE1</accession>
<reference evidence="1" key="4">
    <citation type="journal article" date="2001" name="Nature">
        <title>Functional annotation of a full-length mouse cDNA collection.</title>
        <authorList>
            <consortium name="The RIKEN Genome Exploration Research Group Phase II Team and the FANTOM Consortium"/>
        </authorList>
    </citation>
    <scope>NUCLEOTIDE SEQUENCE</scope>
    <source>
        <strain evidence="1">C57BL/6J</strain>
        <tissue evidence="1">Hypothalamus</tissue>
    </source>
</reference>
<proteinExistence type="evidence at transcript level"/>
<dbReference type="AlphaFoldDB" id="Q8CAE1"/>
<protein>
    <submittedName>
        <fullName evidence="1">Uncharacterized protein</fullName>
    </submittedName>
</protein>
<dbReference type="AGR" id="MGI:3045289"/>
<reference evidence="1" key="2">
    <citation type="journal article" date="2000" name="Genome Res.">
        <title>Normalization and subtraction of cap-trapper-selected cDNAs to prepare full-length cDNA libraries for rapid discovery of new genes.</title>
        <authorList>
            <person name="Carninci P."/>
            <person name="Shibata Y."/>
            <person name="Hayatsu N."/>
            <person name="Sugahara Y."/>
            <person name="Shibata K."/>
            <person name="Itoh M."/>
            <person name="Konno H."/>
            <person name="Okazaki Y."/>
            <person name="Muramatsu M."/>
            <person name="Hayashizaki Y."/>
        </authorList>
    </citation>
    <scope>NUCLEOTIDE SEQUENCE</scope>
    <source>
        <strain evidence="1">C57BL/6J</strain>
        <tissue evidence="1">Hypothalamus</tissue>
    </source>
</reference>
<dbReference type="EMBL" id="AK038996">
    <property type="protein sequence ID" value="BAC30197.1"/>
    <property type="molecule type" value="mRNA"/>
</dbReference>
<evidence type="ECO:0000313" key="2">
    <source>
        <dbReference type="MGI" id="MGI:3045289"/>
    </source>
</evidence>
<reference evidence="1" key="8">
    <citation type="journal article" date="2005" name="Science">
        <title>Antisense Transcription in the Mammalian Transcriptome.</title>
        <authorList>
            <consortium name="RIKEN Genome Exploration Research Group and Genome Science Group (Genome Network Project Core Group) and the FANTOM Consortium"/>
        </authorList>
    </citation>
    <scope>NUCLEOTIDE SEQUENCE</scope>
    <source>
        <strain evidence="1">C57BL/6J</strain>
        <tissue evidence="1">Hypothalamus</tissue>
    </source>
</reference>
<dbReference type="UCSC" id="uc009dsn.1">
    <property type="organism name" value="mouse"/>
</dbReference>
<dbReference type="HOGENOM" id="CLU_1986742_0_0_1"/>
<reference evidence="1" key="7">
    <citation type="journal article" date="2005" name="Science">
        <title>The Transcriptional Landscape of the Mammalian Genome.</title>
        <authorList>
            <consortium name="The FANTOM Consortium"/>
            <consortium name="Riken Genome Exploration Research Group and Genome Science Group (Genome Network Project Core Group)"/>
        </authorList>
    </citation>
    <scope>NUCLEOTIDE SEQUENCE</scope>
    <source>
        <strain evidence="1">C57BL/6J</strain>
        <tissue evidence="1">Hypothalamus</tissue>
    </source>
</reference>
<name>Q8CAE1_MOUSE</name>
<reference evidence="1" key="6">
    <citation type="journal article" date="2002" name="Nature">
        <title>Analysis of the mouse transcriptome based on functional annotation of 60,770 full-length cDNAs.</title>
        <authorList>
            <consortium name="The FANTOM Consortium and the RIKEN Genome Exploration Research Group Phase I and II Team"/>
        </authorList>
    </citation>
    <scope>NUCLEOTIDE SEQUENCE</scope>
    <source>
        <strain evidence="1">C57BL/6J</strain>
        <tissue evidence="1">Hypothalamus</tissue>
    </source>
</reference>
<reference evidence="1" key="5">
    <citation type="submission" date="2001-07" db="EMBL/GenBank/DDBJ databases">
        <authorList>
            <person name="Adachi J."/>
            <person name="Aizawa K."/>
            <person name="Akimura T."/>
            <person name="Arakawa T."/>
            <person name="Bono H."/>
            <person name="Carninci P."/>
            <person name="Fukuda S."/>
            <person name="Furuno M."/>
            <person name="Hanagaki T."/>
            <person name="Hara A."/>
            <person name="Hashizume W."/>
            <person name="Hayashida K."/>
            <person name="Hayatsu N."/>
            <person name="Hiramoto K."/>
            <person name="Hiraoka T."/>
            <person name="Hirozane T."/>
            <person name="Hori F."/>
            <person name="Imotani K."/>
            <person name="Ishii Y."/>
            <person name="Itoh M."/>
            <person name="Kagawa I."/>
            <person name="Kasukawa T."/>
            <person name="Katoh H."/>
            <person name="Kawai J."/>
            <person name="Kojima Y."/>
            <person name="Kondo S."/>
            <person name="Konno H."/>
            <person name="Kouda M."/>
            <person name="Koya S."/>
            <person name="Kurihara C."/>
            <person name="Matsuyama T."/>
            <person name="Miyazaki A."/>
            <person name="Murata M."/>
            <person name="Nakamura M."/>
            <person name="Nishi K."/>
            <person name="Nomura K."/>
            <person name="Numazaki R."/>
            <person name="Ohno M."/>
            <person name="Ohsato N."/>
            <person name="Okazaki Y."/>
            <person name="Saito R."/>
            <person name="Saitoh H."/>
            <person name="Sakai C."/>
            <person name="Sakai K."/>
            <person name="Sakazume N."/>
            <person name="Sano H."/>
            <person name="Sasaki D."/>
            <person name="Shibata K."/>
            <person name="Shinagawa A."/>
            <person name="Shiraki T."/>
            <person name="Sogabe Y."/>
            <person name="Tagami M."/>
            <person name="Tagawa A."/>
            <person name="Takahashi F."/>
            <person name="Takaku-Akahira S."/>
            <person name="Takeda Y."/>
            <person name="Tanaka T."/>
            <person name="Tomaru A."/>
            <person name="Toya T."/>
            <person name="Yasunishi A."/>
            <person name="Muramatsu M."/>
            <person name="Hayashizaki Y."/>
        </authorList>
    </citation>
    <scope>NUCLEOTIDE SEQUENCE</scope>
    <source>
        <strain evidence="1">C57BL/6J</strain>
        <tissue evidence="1">Hypothalamus</tissue>
    </source>
</reference>
<dbReference type="MGI" id="MGI:3045289">
    <property type="gene designation" value="A230083G16Rik"/>
</dbReference>
<reference evidence="1" key="3">
    <citation type="journal article" date="2000" name="Genome Res.">
        <title>RIKEN integrated sequence analysis (RISA) system--384-format sequencing pipeline with 384 multicapillary sequencer.</title>
        <authorList>
            <person name="Shibata K."/>
            <person name="Itoh M."/>
            <person name="Aizawa K."/>
            <person name="Nagaoka S."/>
            <person name="Sasaki N."/>
            <person name="Carninci P."/>
            <person name="Konno H."/>
            <person name="Akiyama J."/>
            <person name="Nishi K."/>
            <person name="Kitsunai T."/>
            <person name="Tashiro H."/>
            <person name="Itoh M."/>
            <person name="Sumi N."/>
            <person name="Ishii Y."/>
            <person name="Nakamura S."/>
            <person name="Hazama M."/>
            <person name="Nishine T."/>
            <person name="Harada A."/>
            <person name="Yamamoto R."/>
            <person name="Matsumoto H."/>
            <person name="Sakaguchi S."/>
            <person name="Ikegami T."/>
            <person name="Kashiwagi K."/>
            <person name="Fujiwake S."/>
            <person name="Inoue K."/>
            <person name="Togawa Y."/>
            <person name="Izawa M."/>
            <person name="Ohara E."/>
            <person name="Watahiki M."/>
            <person name="Yoneda Y."/>
            <person name="Ishikawa T."/>
            <person name="Ozawa K."/>
            <person name="Tanaka T."/>
            <person name="Matsuura S."/>
            <person name="Kawai J."/>
            <person name="Okazaki Y."/>
            <person name="Muramatsu M."/>
            <person name="Inoue Y."/>
            <person name="Kira A."/>
            <person name="Hayashizaki Y."/>
        </authorList>
    </citation>
    <scope>NUCLEOTIDE SEQUENCE</scope>
    <source>
        <strain evidence="1">C57BL/6J</strain>
        <tissue evidence="1">Hypothalamus</tissue>
    </source>
</reference>
<gene>
    <name evidence="2" type="primary">A230083G16Rik</name>
</gene>
<evidence type="ECO:0000313" key="1">
    <source>
        <dbReference type="EMBL" id="BAC30197.1"/>
    </source>
</evidence>